<accession>A0ABP0URH5</accession>
<dbReference type="Pfam" id="PF04641">
    <property type="entry name" value="Rtf2"/>
    <property type="match status" value="1"/>
</dbReference>
<evidence type="ECO:0000313" key="3">
    <source>
        <dbReference type="Proteomes" id="UP001497512"/>
    </source>
</evidence>
<gene>
    <name evidence="2" type="ORF">CSSPTR1EN2_LOCUS17642</name>
</gene>
<dbReference type="Gene3D" id="3.10.20.90">
    <property type="entry name" value="Phosphatidylinositol 3-kinase Catalytic Subunit, Chain A, domain 1"/>
    <property type="match status" value="1"/>
</dbReference>
<dbReference type="PROSITE" id="PS50053">
    <property type="entry name" value="UBIQUITIN_2"/>
    <property type="match status" value="1"/>
</dbReference>
<name>A0ABP0URH5_9BRYO</name>
<sequence>MVGTQVFVNVRDGTTVAVEVRPWQTIGQVKGVVLPPRIRLSCSSDDDDSVVYYLSMAGKALRDERCVVDCGIKKYRTLGLGVRLRGGGGDGGATSAGSRDCCLNTYAVKKPDKVDPNVVKLAKFTNCTVSSERLKPPCH</sequence>
<keyword evidence="3" id="KW-1185">Reference proteome</keyword>
<dbReference type="InterPro" id="IPR029071">
    <property type="entry name" value="Ubiquitin-like_domsf"/>
</dbReference>
<dbReference type="InterPro" id="IPR000626">
    <property type="entry name" value="Ubiquitin-like_dom"/>
</dbReference>
<dbReference type="EMBL" id="OZ019897">
    <property type="protein sequence ID" value="CAK9225528.1"/>
    <property type="molecule type" value="Genomic_DNA"/>
</dbReference>
<protein>
    <recommendedName>
        <fullName evidence="1">Ubiquitin-like domain-containing protein</fullName>
    </recommendedName>
</protein>
<proteinExistence type="predicted"/>
<evidence type="ECO:0000313" key="2">
    <source>
        <dbReference type="EMBL" id="CAK9225528.1"/>
    </source>
</evidence>
<dbReference type="Proteomes" id="UP001497512">
    <property type="component" value="Chromosome 5"/>
</dbReference>
<feature type="domain" description="Ubiquitin-like" evidence="1">
    <location>
        <begin position="4"/>
        <end position="87"/>
    </location>
</feature>
<reference evidence="2" key="1">
    <citation type="submission" date="2024-02" db="EMBL/GenBank/DDBJ databases">
        <authorList>
            <consortium name="ELIXIR-Norway"/>
            <consortium name="Elixir Norway"/>
        </authorList>
    </citation>
    <scope>NUCLEOTIDE SEQUENCE</scope>
</reference>
<dbReference type="SUPFAM" id="SSF54236">
    <property type="entry name" value="Ubiquitin-like"/>
    <property type="match status" value="1"/>
</dbReference>
<evidence type="ECO:0000259" key="1">
    <source>
        <dbReference type="PROSITE" id="PS50053"/>
    </source>
</evidence>
<dbReference type="CDD" id="cd17039">
    <property type="entry name" value="Ubl_ubiquitin_like"/>
    <property type="match status" value="1"/>
</dbReference>
<organism evidence="2 3">
    <name type="scientific">Sphagnum troendelagicum</name>
    <dbReference type="NCBI Taxonomy" id="128251"/>
    <lineage>
        <taxon>Eukaryota</taxon>
        <taxon>Viridiplantae</taxon>
        <taxon>Streptophyta</taxon>
        <taxon>Embryophyta</taxon>
        <taxon>Bryophyta</taxon>
        <taxon>Sphagnophytina</taxon>
        <taxon>Sphagnopsida</taxon>
        <taxon>Sphagnales</taxon>
        <taxon>Sphagnaceae</taxon>
        <taxon>Sphagnum</taxon>
    </lineage>
</organism>